<dbReference type="Pfam" id="PF00440">
    <property type="entry name" value="TetR_N"/>
    <property type="match status" value="1"/>
</dbReference>
<proteinExistence type="predicted"/>
<gene>
    <name evidence="6" type="primary">ybiH</name>
    <name evidence="6" type="ORF">DEA8626_02424</name>
</gene>
<dbReference type="InterPro" id="IPR001647">
    <property type="entry name" value="HTH_TetR"/>
</dbReference>
<evidence type="ECO:0000313" key="7">
    <source>
        <dbReference type="Proteomes" id="UP000244924"/>
    </source>
</evidence>
<dbReference type="GO" id="GO:0003700">
    <property type="term" value="F:DNA-binding transcription factor activity"/>
    <property type="evidence" value="ECO:0007669"/>
    <property type="project" value="TreeGrafter"/>
</dbReference>
<dbReference type="PROSITE" id="PS50977">
    <property type="entry name" value="HTH_TETR_2"/>
    <property type="match status" value="1"/>
</dbReference>
<dbReference type="InterPro" id="IPR036271">
    <property type="entry name" value="Tet_transcr_reg_TetR-rel_C_sf"/>
</dbReference>
<protein>
    <submittedName>
        <fullName evidence="6">Putative HTH-type transcriptional regulator YbiH</fullName>
    </submittedName>
</protein>
<dbReference type="GO" id="GO:0000976">
    <property type="term" value="F:transcription cis-regulatory region binding"/>
    <property type="evidence" value="ECO:0007669"/>
    <property type="project" value="TreeGrafter"/>
</dbReference>
<reference evidence="6 7" key="1">
    <citation type="submission" date="2018-03" db="EMBL/GenBank/DDBJ databases">
        <authorList>
            <person name="Keele B.F."/>
        </authorList>
    </citation>
    <scope>NUCLEOTIDE SEQUENCE [LARGE SCALE GENOMIC DNA]</scope>
    <source>
        <strain evidence="6 7">CECT 8626</strain>
    </source>
</reference>
<dbReference type="PANTHER" id="PTHR30055">
    <property type="entry name" value="HTH-TYPE TRANSCRIPTIONAL REGULATOR RUTR"/>
    <property type="match status" value="1"/>
</dbReference>
<evidence type="ECO:0000256" key="1">
    <source>
        <dbReference type="ARBA" id="ARBA00023015"/>
    </source>
</evidence>
<dbReference type="Proteomes" id="UP000244924">
    <property type="component" value="Unassembled WGS sequence"/>
</dbReference>
<keyword evidence="3" id="KW-0804">Transcription</keyword>
<dbReference type="Gene3D" id="1.10.10.60">
    <property type="entry name" value="Homeodomain-like"/>
    <property type="match status" value="1"/>
</dbReference>
<keyword evidence="2 4" id="KW-0238">DNA-binding</keyword>
<keyword evidence="7" id="KW-1185">Reference proteome</keyword>
<dbReference type="Pfam" id="PF09209">
    <property type="entry name" value="CecR_C"/>
    <property type="match status" value="1"/>
</dbReference>
<dbReference type="InterPro" id="IPR050109">
    <property type="entry name" value="HTH-type_TetR-like_transc_reg"/>
</dbReference>
<name>A0A2R8BJ88_9RHOB</name>
<accession>A0A2R8BJ88</accession>
<dbReference type="EMBL" id="OMOQ01000002">
    <property type="protein sequence ID" value="SPH23360.1"/>
    <property type="molecule type" value="Genomic_DNA"/>
</dbReference>
<dbReference type="AlphaFoldDB" id="A0A2R8BJ88"/>
<evidence type="ECO:0000256" key="3">
    <source>
        <dbReference type="ARBA" id="ARBA00023163"/>
    </source>
</evidence>
<feature type="DNA-binding region" description="H-T-H motif" evidence="4">
    <location>
        <begin position="41"/>
        <end position="60"/>
    </location>
</feature>
<dbReference type="PRINTS" id="PR00455">
    <property type="entry name" value="HTHTETR"/>
</dbReference>
<dbReference type="InterPro" id="IPR009057">
    <property type="entry name" value="Homeodomain-like_sf"/>
</dbReference>
<dbReference type="SUPFAM" id="SSF48498">
    <property type="entry name" value="Tetracyclin repressor-like, C-terminal domain"/>
    <property type="match status" value="1"/>
</dbReference>
<dbReference type="PANTHER" id="PTHR30055:SF234">
    <property type="entry name" value="HTH-TYPE TRANSCRIPTIONAL REGULATOR BETI"/>
    <property type="match status" value="1"/>
</dbReference>
<keyword evidence="1" id="KW-0805">Transcription regulation</keyword>
<organism evidence="6 7">
    <name type="scientific">Albidovulum aquaemixtae</name>
    <dbReference type="NCBI Taxonomy" id="1542388"/>
    <lineage>
        <taxon>Bacteria</taxon>
        <taxon>Pseudomonadati</taxon>
        <taxon>Pseudomonadota</taxon>
        <taxon>Alphaproteobacteria</taxon>
        <taxon>Rhodobacterales</taxon>
        <taxon>Paracoccaceae</taxon>
        <taxon>Albidovulum</taxon>
    </lineage>
</organism>
<feature type="domain" description="HTH tetR-type" evidence="5">
    <location>
        <begin position="18"/>
        <end position="78"/>
    </location>
</feature>
<evidence type="ECO:0000256" key="2">
    <source>
        <dbReference type="ARBA" id="ARBA00023125"/>
    </source>
</evidence>
<dbReference type="InterPro" id="IPR015292">
    <property type="entry name" value="Tscrpt_reg_YbiH_C"/>
</dbReference>
<evidence type="ECO:0000259" key="5">
    <source>
        <dbReference type="PROSITE" id="PS50977"/>
    </source>
</evidence>
<sequence length="223" mass="24196">MKRLTWGHMTNHPDTAPQGTRAELIAAGLNLFGRKGFAATSTRALAAAANTNVASIAYHFGSKDGLRRACGEEVARRVGGVLAQAGTDMPATPASAAMRIEQMLRRMVLFLAGSYDADDIVGFMLREIGEDGPVLDDVYSTMIEPMHRRFCALWAIATGREAESEATRLVVFSVIGQVLYFRIGRPIVERRLGWSALGPAEAARIGDLLAANLHAILDRERTQ</sequence>
<evidence type="ECO:0000313" key="6">
    <source>
        <dbReference type="EMBL" id="SPH23360.1"/>
    </source>
</evidence>
<dbReference type="Gene3D" id="1.10.357.10">
    <property type="entry name" value="Tetracycline Repressor, domain 2"/>
    <property type="match status" value="1"/>
</dbReference>
<evidence type="ECO:0000256" key="4">
    <source>
        <dbReference type="PROSITE-ProRule" id="PRU00335"/>
    </source>
</evidence>
<dbReference type="SUPFAM" id="SSF46689">
    <property type="entry name" value="Homeodomain-like"/>
    <property type="match status" value="1"/>
</dbReference>